<dbReference type="Proteomes" id="UP001630127">
    <property type="component" value="Unassembled WGS sequence"/>
</dbReference>
<comment type="caution">
    <text evidence="2">The sequence shown here is derived from an EMBL/GenBank/DDBJ whole genome shotgun (WGS) entry which is preliminary data.</text>
</comment>
<dbReference type="EMBL" id="JBJUIK010000017">
    <property type="protein sequence ID" value="KAL3498132.1"/>
    <property type="molecule type" value="Genomic_DNA"/>
</dbReference>
<dbReference type="Gene3D" id="3.30.420.10">
    <property type="entry name" value="Ribonuclease H-like superfamily/Ribonuclease H"/>
    <property type="match status" value="1"/>
</dbReference>
<evidence type="ECO:0000259" key="1">
    <source>
        <dbReference type="Pfam" id="PF13456"/>
    </source>
</evidence>
<sequence length="188" mass="20938">MIQRDRAFPILSTLSCRVLLKPRYSPFAVVWIKLVGGSFKINMDGLAMGNLGHFTGGGVIRDSFGRFLHGFYSYFGMGNNDFAETKALFKGLQLCPHICMHSVLIDTDSQHLSFMLLQNSSLSRPLGHIVCKIKTLLMQGNLTISHIFRKANSFADCQVLPILLPSTLKILTPGNCVVFFLRMLLDAL</sequence>
<dbReference type="InterPro" id="IPR012337">
    <property type="entry name" value="RNaseH-like_sf"/>
</dbReference>
<dbReference type="InterPro" id="IPR053151">
    <property type="entry name" value="RNase_H-like"/>
</dbReference>
<dbReference type="PANTHER" id="PTHR47723:SF19">
    <property type="entry name" value="POLYNUCLEOTIDYL TRANSFERASE, RIBONUCLEASE H-LIKE SUPERFAMILY PROTEIN"/>
    <property type="match status" value="1"/>
</dbReference>
<evidence type="ECO:0000313" key="3">
    <source>
        <dbReference type="Proteomes" id="UP001630127"/>
    </source>
</evidence>
<name>A0ABD2XSI5_9GENT</name>
<protein>
    <recommendedName>
        <fullName evidence="1">RNase H type-1 domain-containing protein</fullName>
    </recommendedName>
</protein>
<gene>
    <name evidence="2" type="ORF">ACH5RR_040864</name>
</gene>
<keyword evidence="3" id="KW-1185">Reference proteome</keyword>
<dbReference type="PANTHER" id="PTHR47723">
    <property type="entry name" value="OS05G0353850 PROTEIN"/>
    <property type="match status" value="1"/>
</dbReference>
<reference evidence="2 3" key="1">
    <citation type="submission" date="2024-11" db="EMBL/GenBank/DDBJ databases">
        <title>A near-complete genome assembly of Cinchona calisaya.</title>
        <authorList>
            <person name="Lian D.C."/>
            <person name="Zhao X.W."/>
            <person name="Wei L."/>
        </authorList>
    </citation>
    <scope>NUCLEOTIDE SEQUENCE [LARGE SCALE GENOMIC DNA]</scope>
    <source>
        <tissue evidence="2">Nenye</tissue>
    </source>
</reference>
<accession>A0ABD2XSI5</accession>
<evidence type="ECO:0000313" key="2">
    <source>
        <dbReference type="EMBL" id="KAL3498132.1"/>
    </source>
</evidence>
<organism evidence="2 3">
    <name type="scientific">Cinchona calisaya</name>
    <dbReference type="NCBI Taxonomy" id="153742"/>
    <lineage>
        <taxon>Eukaryota</taxon>
        <taxon>Viridiplantae</taxon>
        <taxon>Streptophyta</taxon>
        <taxon>Embryophyta</taxon>
        <taxon>Tracheophyta</taxon>
        <taxon>Spermatophyta</taxon>
        <taxon>Magnoliopsida</taxon>
        <taxon>eudicotyledons</taxon>
        <taxon>Gunneridae</taxon>
        <taxon>Pentapetalae</taxon>
        <taxon>asterids</taxon>
        <taxon>lamiids</taxon>
        <taxon>Gentianales</taxon>
        <taxon>Rubiaceae</taxon>
        <taxon>Cinchonoideae</taxon>
        <taxon>Cinchoneae</taxon>
        <taxon>Cinchona</taxon>
    </lineage>
</organism>
<dbReference type="CDD" id="cd06222">
    <property type="entry name" value="RNase_H_like"/>
    <property type="match status" value="1"/>
</dbReference>
<dbReference type="Pfam" id="PF13456">
    <property type="entry name" value="RVT_3"/>
    <property type="match status" value="1"/>
</dbReference>
<feature type="domain" description="RNase H type-1" evidence="1">
    <location>
        <begin position="43"/>
        <end position="157"/>
    </location>
</feature>
<dbReference type="AlphaFoldDB" id="A0ABD2XSI5"/>
<dbReference type="InterPro" id="IPR036397">
    <property type="entry name" value="RNaseH_sf"/>
</dbReference>
<dbReference type="InterPro" id="IPR002156">
    <property type="entry name" value="RNaseH_domain"/>
</dbReference>
<dbReference type="InterPro" id="IPR044730">
    <property type="entry name" value="RNase_H-like_dom_plant"/>
</dbReference>
<proteinExistence type="predicted"/>
<dbReference type="SUPFAM" id="SSF53098">
    <property type="entry name" value="Ribonuclease H-like"/>
    <property type="match status" value="1"/>
</dbReference>